<organism evidence="1 2">
    <name type="scientific">Ceratocystis fimbriata CBS 114723</name>
    <dbReference type="NCBI Taxonomy" id="1035309"/>
    <lineage>
        <taxon>Eukaryota</taxon>
        <taxon>Fungi</taxon>
        <taxon>Dikarya</taxon>
        <taxon>Ascomycota</taxon>
        <taxon>Pezizomycotina</taxon>
        <taxon>Sordariomycetes</taxon>
        <taxon>Hypocreomycetidae</taxon>
        <taxon>Microascales</taxon>
        <taxon>Ceratocystidaceae</taxon>
        <taxon>Ceratocystis</taxon>
    </lineage>
</organism>
<dbReference type="Proteomes" id="UP000222788">
    <property type="component" value="Unassembled WGS sequence"/>
</dbReference>
<keyword evidence="2" id="KW-1185">Reference proteome</keyword>
<accession>A0A2C5XHP3</accession>
<protein>
    <submittedName>
        <fullName evidence="1">Uncharacterized protein</fullName>
    </submittedName>
</protein>
<proteinExistence type="predicted"/>
<gene>
    <name evidence="1" type="ORF">CFIMG_007306RA00001</name>
</gene>
<dbReference type="AlphaFoldDB" id="A0A2C5XHP3"/>
<reference evidence="1 2" key="2">
    <citation type="journal article" date="2013" name="IMA Fungus">
        <title>IMA Genome-F 1: Ceratocystis fimbriata: Draft nuclear genome sequence for the plant pathogen, Ceratocystis fimbriata.</title>
        <authorList>
            <person name="Wilken P.M."/>
            <person name="Steenkamp E.T."/>
            <person name="Wingfield M.J."/>
            <person name="de Beer Z.W."/>
            <person name="Wingfield B.D."/>
        </authorList>
    </citation>
    <scope>NUCLEOTIDE SEQUENCE [LARGE SCALE GENOMIC DNA]</scope>
    <source>
        <strain evidence="1 2">CBS 114723</strain>
    </source>
</reference>
<dbReference type="EMBL" id="APWK03000011">
    <property type="protein sequence ID" value="PHH55482.1"/>
    <property type="molecule type" value="Genomic_DNA"/>
</dbReference>
<sequence length="64" mass="7145">MHEQLLYHGQGKPVPEFVDREDMVLMWKAVGRKVSALPDAFLTDCGISGALPTAWCQVEFLQSP</sequence>
<evidence type="ECO:0000313" key="1">
    <source>
        <dbReference type="EMBL" id="PHH55482.1"/>
    </source>
</evidence>
<comment type="caution">
    <text evidence="1">The sequence shown here is derived from an EMBL/GenBank/DDBJ whole genome shotgun (WGS) entry which is preliminary data.</text>
</comment>
<evidence type="ECO:0000313" key="2">
    <source>
        <dbReference type="Proteomes" id="UP000222788"/>
    </source>
</evidence>
<name>A0A2C5XHP3_9PEZI</name>
<reference evidence="1 2" key="1">
    <citation type="journal article" date="2013" name="Fungal Biol.">
        <title>Analysis of microsatellite markers in the genome of the plant pathogen Ceratocystis fimbriata.</title>
        <authorList>
            <person name="Simpson M.C."/>
            <person name="Wilken P.M."/>
            <person name="Coetzee M.P."/>
            <person name="Wingfield M.J."/>
            <person name="Wingfield B.D."/>
        </authorList>
    </citation>
    <scope>NUCLEOTIDE SEQUENCE [LARGE SCALE GENOMIC DNA]</scope>
    <source>
        <strain evidence="1 2">CBS 114723</strain>
    </source>
</reference>